<evidence type="ECO:0000256" key="2">
    <source>
        <dbReference type="ARBA" id="ARBA00023134"/>
    </source>
</evidence>
<evidence type="ECO:0000313" key="5">
    <source>
        <dbReference type="Proteomes" id="UP000823775"/>
    </source>
</evidence>
<reference evidence="4 5" key="1">
    <citation type="journal article" date="2021" name="BMC Genomics">
        <title>Datura genome reveals duplications of psychoactive alkaloid biosynthetic genes and high mutation rate following tissue culture.</title>
        <authorList>
            <person name="Rajewski A."/>
            <person name="Carter-House D."/>
            <person name="Stajich J."/>
            <person name="Litt A."/>
        </authorList>
    </citation>
    <scope>NUCLEOTIDE SEQUENCE [LARGE SCALE GENOMIC DNA]</scope>
    <source>
        <strain evidence="4">AR-01</strain>
    </source>
</reference>
<dbReference type="Gene3D" id="3.40.50.300">
    <property type="entry name" value="P-loop containing nucleotide triphosphate hydrolases"/>
    <property type="match status" value="1"/>
</dbReference>
<accession>A0ABS8W3A6</accession>
<dbReference type="PANTHER" id="PTHR10903:SF184">
    <property type="entry name" value="GTP-BINDING PROTEIN A"/>
    <property type="match status" value="1"/>
</dbReference>
<dbReference type="PANTHER" id="PTHR10903">
    <property type="entry name" value="GTPASE, IMAP FAMILY MEMBER-RELATED"/>
    <property type="match status" value="1"/>
</dbReference>
<proteinExistence type="predicted"/>
<organism evidence="4 5">
    <name type="scientific">Datura stramonium</name>
    <name type="common">Jimsonweed</name>
    <name type="synonym">Common thornapple</name>
    <dbReference type="NCBI Taxonomy" id="4076"/>
    <lineage>
        <taxon>Eukaryota</taxon>
        <taxon>Viridiplantae</taxon>
        <taxon>Streptophyta</taxon>
        <taxon>Embryophyta</taxon>
        <taxon>Tracheophyta</taxon>
        <taxon>Spermatophyta</taxon>
        <taxon>Magnoliopsida</taxon>
        <taxon>eudicotyledons</taxon>
        <taxon>Gunneridae</taxon>
        <taxon>Pentapetalae</taxon>
        <taxon>asterids</taxon>
        <taxon>lamiids</taxon>
        <taxon>Solanales</taxon>
        <taxon>Solanaceae</taxon>
        <taxon>Solanoideae</taxon>
        <taxon>Datureae</taxon>
        <taxon>Datura</taxon>
    </lineage>
</organism>
<comment type="caution">
    <text evidence="4">The sequence shown here is derived from an EMBL/GenBank/DDBJ whole genome shotgun (WGS) entry which is preliminary data.</text>
</comment>
<feature type="domain" description="AIG1-type G" evidence="3">
    <location>
        <begin position="1"/>
        <end position="73"/>
    </location>
</feature>
<evidence type="ECO:0000313" key="4">
    <source>
        <dbReference type="EMBL" id="MCE2055806.1"/>
    </source>
</evidence>
<dbReference type="InterPro" id="IPR045058">
    <property type="entry name" value="GIMA/IAN/Toc"/>
</dbReference>
<dbReference type="InterPro" id="IPR027417">
    <property type="entry name" value="P-loop_NTPase"/>
</dbReference>
<dbReference type="Proteomes" id="UP000823775">
    <property type="component" value="Unassembled WGS sequence"/>
</dbReference>
<dbReference type="Pfam" id="PF04548">
    <property type="entry name" value="AIG1"/>
    <property type="match status" value="1"/>
</dbReference>
<evidence type="ECO:0000259" key="3">
    <source>
        <dbReference type="Pfam" id="PF04548"/>
    </source>
</evidence>
<keyword evidence="2" id="KW-0342">GTP-binding</keyword>
<name>A0ABS8W3A6_DATST</name>
<gene>
    <name evidence="4" type="primary">GIMAP7_2</name>
    <name evidence="4" type="ORF">HAX54_043469</name>
</gene>
<keyword evidence="1" id="KW-0547">Nucleotide-binding</keyword>
<dbReference type="EMBL" id="JACEIK010006501">
    <property type="protein sequence ID" value="MCE2055806.1"/>
    <property type="molecule type" value="Genomic_DNA"/>
</dbReference>
<keyword evidence="5" id="KW-1185">Reference proteome</keyword>
<dbReference type="InterPro" id="IPR006703">
    <property type="entry name" value="G_AIG1"/>
</dbReference>
<evidence type="ECO:0000256" key="1">
    <source>
        <dbReference type="ARBA" id="ARBA00022741"/>
    </source>
</evidence>
<protein>
    <submittedName>
        <fullName evidence="4">GTPase IMAP member 7</fullName>
    </submittedName>
</protein>
<sequence>MIVTFTGGDKLEEDDEILLQYLDRCPKPLKEALKQCGNRQVLFDNKTEDPLMKGDQLRNLLLHVESKLREMGHIEAELAKERDARLEAEQIAKAALMHYEKTSHLLRESSDR</sequence>